<dbReference type="Proteomes" id="UP000663829">
    <property type="component" value="Unassembled WGS sequence"/>
</dbReference>
<sequence length="250" mass="29370">PNALIKDVVVQPKLDRSDHSFIEFKMNTLACKGRRVRTIYDYGAVNWEQVIARFLDIPVERLLKNYNSLNEKVQVFEEILLEHIKTYVPSKEIMIELRDKAWFNDELRVLYKKKLKLYRKRNNSTYHLQLYHEKAAAAQSGFRARDSTTYLLNALEIIYKACVLSILNYGSIIYSLTTSVNLNKVEHIQYEAAMAICGTMEGTSKDRLYEILGWISTKKHFYILRLLTFFKIIKGRAPAYLINHLQFHRP</sequence>
<comment type="caution">
    <text evidence="1">The sequence shown here is derived from an EMBL/GenBank/DDBJ whole genome shotgun (WGS) entry which is preliminary data.</text>
</comment>
<accession>A0A816B6K5</accession>
<keyword evidence="3" id="KW-1185">Reference proteome</keyword>
<protein>
    <submittedName>
        <fullName evidence="1">Uncharacterized protein</fullName>
    </submittedName>
</protein>
<name>A0A816B6K5_9BILA</name>
<evidence type="ECO:0000313" key="2">
    <source>
        <dbReference type="EMBL" id="CAF4484053.1"/>
    </source>
</evidence>
<feature type="non-terminal residue" evidence="1">
    <location>
        <position position="250"/>
    </location>
</feature>
<feature type="non-terminal residue" evidence="1">
    <location>
        <position position="1"/>
    </location>
</feature>
<dbReference type="EMBL" id="CAJNOQ010036604">
    <property type="protein sequence ID" value="CAF1604898.1"/>
    <property type="molecule type" value="Genomic_DNA"/>
</dbReference>
<dbReference type="AlphaFoldDB" id="A0A816B6K5"/>
<dbReference type="EMBL" id="CAJOBC010103151">
    <property type="protein sequence ID" value="CAF4484053.1"/>
    <property type="molecule type" value="Genomic_DNA"/>
</dbReference>
<evidence type="ECO:0000313" key="3">
    <source>
        <dbReference type="Proteomes" id="UP000663829"/>
    </source>
</evidence>
<reference evidence="1" key="1">
    <citation type="submission" date="2021-02" db="EMBL/GenBank/DDBJ databases">
        <authorList>
            <person name="Nowell W R."/>
        </authorList>
    </citation>
    <scope>NUCLEOTIDE SEQUENCE</scope>
</reference>
<organism evidence="1 3">
    <name type="scientific">Didymodactylos carnosus</name>
    <dbReference type="NCBI Taxonomy" id="1234261"/>
    <lineage>
        <taxon>Eukaryota</taxon>
        <taxon>Metazoa</taxon>
        <taxon>Spiralia</taxon>
        <taxon>Gnathifera</taxon>
        <taxon>Rotifera</taxon>
        <taxon>Eurotatoria</taxon>
        <taxon>Bdelloidea</taxon>
        <taxon>Philodinida</taxon>
        <taxon>Philodinidae</taxon>
        <taxon>Didymodactylos</taxon>
    </lineage>
</organism>
<evidence type="ECO:0000313" key="1">
    <source>
        <dbReference type="EMBL" id="CAF1604898.1"/>
    </source>
</evidence>
<proteinExistence type="predicted"/>
<gene>
    <name evidence="1" type="ORF">GPM918_LOCUS42686</name>
    <name evidence="2" type="ORF">SRO942_LOCUS43986</name>
</gene>
<dbReference type="Proteomes" id="UP000681722">
    <property type="component" value="Unassembled WGS sequence"/>
</dbReference>
<dbReference type="OrthoDB" id="6626734at2759"/>